<evidence type="ECO:0000313" key="3">
    <source>
        <dbReference type="Proteomes" id="UP001497482"/>
    </source>
</evidence>
<keyword evidence="1" id="KW-0732">Signal</keyword>
<evidence type="ECO:0000313" key="2">
    <source>
        <dbReference type="EMBL" id="CAL1579913.1"/>
    </source>
</evidence>
<reference evidence="2 3" key="1">
    <citation type="submission" date="2024-04" db="EMBL/GenBank/DDBJ databases">
        <authorList>
            <person name="Waldvogel A.-M."/>
            <person name="Schoenle A."/>
        </authorList>
    </citation>
    <scope>NUCLEOTIDE SEQUENCE [LARGE SCALE GENOMIC DNA]</scope>
</reference>
<dbReference type="AlphaFoldDB" id="A0AAV2JQE4"/>
<keyword evidence="3" id="KW-1185">Reference proteome</keyword>
<proteinExistence type="predicted"/>
<dbReference type="Proteomes" id="UP001497482">
    <property type="component" value="Chromosome 14"/>
</dbReference>
<dbReference type="PANTHER" id="PTHR38564">
    <property type="entry name" value="SI:CH73-250A16.5-RELATED"/>
    <property type="match status" value="1"/>
</dbReference>
<organism evidence="2 3">
    <name type="scientific">Knipowitschia caucasica</name>
    <name type="common">Caucasian dwarf goby</name>
    <name type="synonym">Pomatoschistus caucasicus</name>
    <dbReference type="NCBI Taxonomy" id="637954"/>
    <lineage>
        <taxon>Eukaryota</taxon>
        <taxon>Metazoa</taxon>
        <taxon>Chordata</taxon>
        <taxon>Craniata</taxon>
        <taxon>Vertebrata</taxon>
        <taxon>Euteleostomi</taxon>
        <taxon>Actinopterygii</taxon>
        <taxon>Neopterygii</taxon>
        <taxon>Teleostei</taxon>
        <taxon>Neoteleostei</taxon>
        <taxon>Acanthomorphata</taxon>
        <taxon>Gobiaria</taxon>
        <taxon>Gobiiformes</taxon>
        <taxon>Gobioidei</taxon>
        <taxon>Gobiidae</taxon>
        <taxon>Gobiinae</taxon>
        <taxon>Knipowitschia</taxon>
    </lineage>
</organism>
<name>A0AAV2JQE4_KNICA</name>
<evidence type="ECO:0000256" key="1">
    <source>
        <dbReference type="SAM" id="SignalP"/>
    </source>
</evidence>
<sequence>MWTTVVTMDLRLLLMSAALLGATLSLSVADRPSQCKVKWTFGILCEDVYNRLVRQIKLWQISTSCLYIGEKCSYELVSTSPYLINAAHTSHKSRSVNQLQFLFEQSTLCKVTGDSTMDSPKDPEANRTNFCSLQNLMDGSDLISAEGYTQFSNKWICPGFDITNCSLSLKII</sequence>
<dbReference type="PANTHER" id="PTHR38564:SF2">
    <property type="entry name" value="WU:FC46H12 PRECURSOR"/>
    <property type="match status" value="1"/>
</dbReference>
<gene>
    <name evidence="2" type="ORF">KC01_LOCUS10856</name>
</gene>
<dbReference type="EMBL" id="OZ035836">
    <property type="protein sequence ID" value="CAL1579913.1"/>
    <property type="molecule type" value="Genomic_DNA"/>
</dbReference>
<accession>A0AAV2JQE4</accession>
<feature type="chain" id="PRO_5043528070" evidence="1">
    <location>
        <begin position="30"/>
        <end position="172"/>
    </location>
</feature>
<protein>
    <submittedName>
        <fullName evidence="2">Uncharacterized protein</fullName>
    </submittedName>
</protein>
<feature type="signal peptide" evidence="1">
    <location>
        <begin position="1"/>
        <end position="29"/>
    </location>
</feature>